<dbReference type="EMBL" id="ASHM01030106">
    <property type="protein sequence ID" value="PNX76096.1"/>
    <property type="molecule type" value="Genomic_DNA"/>
</dbReference>
<evidence type="ECO:0000313" key="2">
    <source>
        <dbReference type="Proteomes" id="UP000236291"/>
    </source>
</evidence>
<dbReference type="STRING" id="57577.A0A2K3LC36"/>
<dbReference type="PANTHER" id="PTHR47382">
    <property type="entry name" value="U-BOX DOMAIN-CONTAINING PROTEIN 52-LIKE"/>
    <property type="match status" value="1"/>
</dbReference>
<dbReference type="ExpressionAtlas" id="A0A2K3LC36">
    <property type="expression patterns" value="baseline"/>
</dbReference>
<gene>
    <name evidence="1" type="ORF">L195_g032041</name>
</gene>
<dbReference type="Gene3D" id="3.40.50.620">
    <property type="entry name" value="HUPs"/>
    <property type="match status" value="1"/>
</dbReference>
<dbReference type="CDD" id="cd01989">
    <property type="entry name" value="USP_STK_Ubox_N"/>
    <property type="match status" value="1"/>
</dbReference>
<reference evidence="1 2" key="1">
    <citation type="journal article" date="2014" name="Am. J. Bot.">
        <title>Genome assembly and annotation for red clover (Trifolium pratense; Fabaceae).</title>
        <authorList>
            <person name="Istvanek J."/>
            <person name="Jaros M."/>
            <person name="Krenek A."/>
            <person name="Repkova J."/>
        </authorList>
    </citation>
    <scope>NUCLEOTIDE SEQUENCE [LARGE SCALE GENOMIC DNA]</scope>
    <source>
        <strain evidence="2">cv. Tatra</strain>
        <tissue evidence="1">Young leaves</tissue>
    </source>
</reference>
<reference evidence="1 2" key="2">
    <citation type="journal article" date="2017" name="Front. Plant Sci.">
        <title>Gene Classification and Mining of Molecular Markers Useful in Red Clover (Trifolium pratense) Breeding.</title>
        <authorList>
            <person name="Istvanek J."/>
            <person name="Dluhosova J."/>
            <person name="Dluhos P."/>
            <person name="Patkova L."/>
            <person name="Nedelnik J."/>
            <person name="Repkova J."/>
        </authorList>
    </citation>
    <scope>NUCLEOTIDE SEQUENCE [LARGE SCALE GENOMIC DNA]</scope>
    <source>
        <strain evidence="2">cv. Tatra</strain>
        <tissue evidence="1">Young leaves</tissue>
    </source>
</reference>
<dbReference type="SUPFAM" id="SSF52402">
    <property type="entry name" value="Adenine nucleotide alpha hydrolases-like"/>
    <property type="match status" value="1"/>
</dbReference>
<sequence length="170" mass="18728">MDRIQERDESNRSRHSSSSVVALAIKGNKKSKYVVQWALNKFVPEGMIVFKLIHVHAGIVGVPTPMGNLLPISQVRDDVAAAYRQEVEWQTNQMLLPFKKMCEQRKVHVDVVVIESDDVASAVAEEITKDGITKLVVGASSGGLFKSRTPGTPSTLSVNAFNLKCQFYIG</sequence>
<name>A0A2K3LC36_TRIPR</name>
<protein>
    <submittedName>
        <fullName evidence="1">U-box domain-containing protein 35-like</fullName>
    </submittedName>
</protein>
<dbReference type="PANTHER" id="PTHR47382:SF9">
    <property type="entry name" value="U-BOX KINASE FAMILY PROTEIN"/>
    <property type="match status" value="1"/>
</dbReference>
<dbReference type="InterPro" id="IPR014729">
    <property type="entry name" value="Rossmann-like_a/b/a_fold"/>
</dbReference>
<dbReference type="AlphaFoldDB" id="A0A2K3LC36"/>
<proteinExistence type="predicted"/>
<comment type="caution">
    <text evidence="1">The sequence shown here is derived from an EMBL/GenBank/DDBJ whole genome shotgun (WGS) entry which is preliminary data.</text>
</comment>
<organism evidence="1 2">
    <name type="scientific">Trifolium pratense</name>
    <name type="common">Red clover</name>
    <dbReference type="NCBI Taxonomy" id="57577"/>
    <lineage>
        <taxon>Eukaryota</taxon>
        <taxon>Viridiplantae</taxon>
        <taxon>Streptophyta</taxon>
        <taxon>Embryophyta</taxon>
        <taxon>Tracheophyta</taxon>
        <taxon>Spermatophyta</taxon>
        <taxon>Magnoliopsida</taxon>
        <taxon>eudicotyledons</taxon>
        <taxon>Gunneridae</taxon>
        <taxon>Pentapetalae</taxon>
        <taxon>rosids</taxon>
        <taxon>fabids</taxon>
        <taxon>Fabales</taxon>
        <taxon>Fabaceae</taxon>
        <taxon>Papilionoideae</taxon>
        <taxon>50 kb inversion clade</taxon>
        <taxon>NPAAA clade</taxon>
        <taxon>Hologalegina</taxon>
        <taxon>IRL clade</taxon>
        <taxon>Trifolieae</taxon>
        <taxon>Trifolium</taxon>
    </lineage>
</organism>
<accession>A0A2K3LC36</accession>
<dbReference type="Proteomes" id="UP000236291">
    <property type="component" value="Unassembled WGS sequence"/>
</dbReference>
<evidence type="ECO:0000313" key="1">
    <source>
        <dbReference type="EMBL" id="PNX76096.1"/>
    </source>
</evidence>